<accession>A0A8A2VFY7</accession>
<evidence type="ECO:0000259" key="3">
    <source>
        <dbReference type="Pfam" id="PF03779"/>
    </source>
</evidence>
<dbReference type="Pfam" id="PF03779">
    <property type="entry name" value="SPW"/>
    <property type="match status" value="1"/>
</dbReference>
<feature type="transmembrane region" description="Helical" evidence="2">
    <location>
        <begin position="147"/>
        <end position="167"/>
    </location>
</feature>
<gene>
    <name evidence="4" type="ORF">J0X25_01215</name>
</gene>
<dbReference type="RefSeq" id="WP_207289216.1">
    <property type="nucleotide sequence ID" value="NZ_CP071462.1"/>
</dbReference>
<dbReference type="Proteomes" id="UP000663203">
    <property type="component" value="Chromosome"/>
</dbReference>
<feature type="domain" description="SPW repeat-containing integral membrane" evidence="3">
    <location>
        <begin position="68"/>
        <end position="162"/>
    </location>
</feature>
<name>A0A8A2VFY7_9EURY</name>
<feature type="compositionally biased region" description="Basic and acidic residues" evidence="1">
    <location>
        <begin position="43"/>
        <end position="57"/>
    </location>
</feature>
<feature type="compositionally biased region" description="Basic and acidic residues" evidence="1">
    <location>
        <begin position="1"/>
        <end position="11"/>
    </location>
</feature>
<evidence type="ECO:0000313" key="5">
    <source>
        <dbReference type="Proteomes" id="UP000663203"/>
    </source>
</evidence>
<keyword evidence="2" id="KW-0472">Membrane</keyword>
<evidence type="ECO:0000313" key="4">
    <source>
        <dbReference type="EMBL" id="QSW99610.1"/>
    </source>
</evidence>
<evidence type="ECO:0000256" key="1">
    <source>
        <dbReference type="SAM" id="MobiDB-lite"/>
    </source>
</evidence>
<keyword evidence="2" id="KW-0812">Transmembrane</keyword>
<feature type="compositionally biased region" description="Basic and acidic residues" evidence="1">
    <location>
        <begin position="22"/>
        <end position="31"/>
    </location>
</feature>
<keyword evidence="2" id="KW-1133">Transmembrane helix</keyword>
<reference evidence="4 5" key="1">
    <citation type="submission" date="2021-03" db="EMBL/GenBank/DDBJ databases">
        <title>Haloterrigena longa sp. nov. and Haloterrigena limicola sp. nov., extremely halophilic archaea isolated from a salt lake.</title>
        <authorList>
            <person name="Henglin C."/>
        </authorList>
    </citation>
    <scope>NUCLEOTIDE SEQUENCE [LARGE SCALE GENOMIC DNA]</scope>
    <source>
        <strain evidence="4 5">KZCA68</strain>
    </source>
</reference>
<dbReference type="InterPro" id="IPR005530">
    <property type="entry name" value="SPW"/>
</dbReference>
<dbReference type="GeneID" id="63185882"/>
<feature type="region of interest" description="Disordered" evidence="1">
    <location>
        <begin position="1"/>
        <end position="57"/>
    </location>
</feature>
<dbReference type="AlphaFoldDB" id="A0A8A2VFY7"/>
<feature type="transmembrane region" description="Helical" evidence="2">
    <location>
        <begin position="91"/>
        <end position="111"/>
    </location>
</feature>
<keyword evidence="5" id="KW-1185">Reference proteome</keyword>
<organism evidence="4 5">
    <name type="scientific">Haloterrigena alkaliphila</name>
    <dbReference type="NCBI Taxonomy" id="2816475"/>
    <lineage>
        <taxon>Archaea</taxon>
        <taxon>Methanobacteriati</taxon>
        <taxon>Methanobacteriota</taxon>
        <taxon>Stenosarchaea group</taxon>
        <taxon>Halobacteria</taxon>
        <taxon>Halobacteriales</taxon>
        <taxon>Natrialbaceae</taxon>
        <taxon>Haloterrigena</taxon>
    </lineage>
</organism>
<proteinExistence type="predicted"/>
<sequence>MSDSNRDDRDPNTASGTSGGTGRDERIRNASDVDSGTGVGDRPGGRDPRDDGTAIADEERRRKTSLLSIVIAAVGVWVAVSLLFFEFGEAALWNNALVGGVVALAGVYNAYRLSNDIPLSTGVSSLLVLLGLWLVVAPVVLDMPDGLFWSTIASGLLVAGLAGYNVYEAREARQVATDSARA</sequence>
<protein>
    <recommendedName>
        <fullName evidence="3">SPW repeat-containing integral membrane domain-containing protein</fullName>
    </recommendedName>
</protein>
<feature type="transmembrane region" description="Helical" evidence="2">
    <location>
        <begin position="66"/>
        <end position="85"/>
    </location>
</feature>
<dbReference type="EMBL" id="CP071462">
    <property type="protein sequence ID" value="QSW99610.1"/>
    <property type="molecule type" value="Genomic_DNA"/>
</dbReference>
<dbReference type="KEGG" id="hakz:J0X25_01215"/>
<feature type="transmembrane region" description="Helical" evidence="2">
    <location>
        <begin position="123"/>
        <end position="141"/>
    </location>
</feature>
<evidence type="ECO:0000256" key="2">
    <source>
        <dbReference type="SAM" id="Phobius"/>
    </source>
</evidence>